<protein>
    <submittedName>
        <fullName evidence="1">Uncharacterized protein</fullName>
    </submittedName>
</protein>
<accession>A0A0X3BMB3</accession>
<dbReference type="Proteomes" id="UP000069850">
    <property type="component" value="Chromosome 1"/>
</dbReference>
<dbReference type="KEGG" id="mema:MMAB1_1807"/>
<organism evidence="1 2">
    <name type="scientific">Methanoculleus bourgensis</name>
    <dbReference type="NCBI Taxonomy" id="83986"/>
    <lineage>
        <taxon>Archaea</taxon>
        <taxon>Methanobacteriati</taxon>
        <taxon>Methanobacteriota</taxon>
        <taxon>Stenosarchaea group</taxon>
        <taxon>Methanomicrobia</taxon>
        <taxon>Methanomicrobiales</taxon>
        <taxon>Methanomicrobiaceae</taxon>
        <taxon>Methanoculleus</taxon>
    </lineage>
</organism>
<evidence type="ECO:0000313" key="2">
    <source>
        <dbReference type="Proteomes" id="UP000069850"/>
    </source>
</evidence>
<dbReference type="AlphaFoldDB" id="A0A0X3BMB3"/>
<dbReference type="EMBL" id="LT158599">
    <property type="protein sequence ID" value="CVK33020.1"/>
    <property type="molecule type" value="Genomic_DNA"/>
</dbReference>
<name>A0A0X3BMB3_9EURY</name>
<proteinExistence type="predicted"/>
<gene>
    <name evidence="1" type="ORF">MMAB1_1807</name>
</gene>
<sequence>MHVCSLPGLKRGTPIGIYPRKCFYDPHNIINLGYGGASTVWMNTSWVPEIYLHSRSNALYLHISS</sequence>
<reference evidence="1 2" key="1">
    <citation type="submission" date="2016-01" db="EMBL/GenBank/DDBJ databases">
        <authorList>
            <person name="Manzoor S."/>
        </authorList>
    </citation>
    <scope>NUCLEOTIDE SEQUENCE [LARGE SCALE GENOMIC DNA]</scope>
    <source>
        <strain evidence="1">Methanoculleus sp MAB1</strain>
    </source>
</reference>
<evidence type="ECO:0000313" key="1">
    <source>
        <dbReference type="EMBL" id="CVK33020.1"/>
    </source>
</evidence>